<proteinExistence type="predicted"/>
<dbReference type="AlphaFoldDB" id="A0A839RGV0"/>
<dbReference type="RefSeq" id="WP_064439552.1">
    <property type="nucleotide sequence ID" value="NZ_BDDI01000005.1"/>
</dbReference>
<evidence type="ECO:0000313" key="3">
    <source>
        <dbReference type="Proteomes" id="UP000567922"/>
    </source>
</evidence>
<accession>A0A839RGV0</accession>
<dbReference type="Pfam" id="PF03992">
    <property type="entry name" value="ABM"/>
    <property type="match status" value="1"/>
</dbReference>
<reference evidence="2 3" key="1">
    <citation type="submission" date="2020-08" db="EMBL/GenBank/DDBJ databases">
        <title>Sequencing the genomes of 1000 actinobacteria strains.</title>
        <authorList>
            <person name="Klenk H.-P."/>
        </authorList>
    </citation>
    <scope>NUCLEOTIDE SEQUENCE [LARGE SCALE GENOMIC DNA]</scope>
    <source>
        <strain evidence="2 3">DSM 45258</strain>
    </source>
</reference>
<keyword evidence="2" id="KW-0503">Monooxygenase</keyword>
<feature type="domain" description="ABM" evidence="1">
    <location>
        <begin position="3"/>
        <end position="67"/>
    </location>
</feature>
<dbReference type="Proteomes" id="UP000567922">
    <property type="component" value="Unassembled WGS sequence"/>
</dbReference>
<dbReference type="SUPFAM" id="SSF54909">
    <property type="entry name" value="Dimeric alpha+beta barrel"/>
    <property type="match status" value="1"/>
</dbReference>
<dbReference type="InterPro" id="IPR011008">
    <property type="entry name" value="Dimeric_a/b-barrel"/>
</dbReference>
<comment type="caution">
    <text evidence="2">The sequence shown here is derived from an EMBL/GenBank/DDBJ whole genome shotgun (WGS) entry which is preliminary data.</text>
</comment>
<keyword evidence="2" id="KW-0560">Oxidoreductase</keyword>
<keyword evidence="3" id="KW-1185">Reference proteome</keyword>
<protein>
    <submittedName>
        <fullName evidence="2">Heme-degrading monooxygenase HmoA</fullName>
    </submittedName>
</protein>
<evidence type="ECO:0000259" key="1">
    <source>
        <dbReference type="Pfam" id="PF03992"/>
    </source>
</evidence>
<evidence type="ECO:0000313" key="2">
    <source>
        <dbReference type="EMBL" id="MBB3035835.1"/>
    </source>
</evidence>
<sequence length="104" mass="11666">MVVTVLEGVVPIDKWDEFTANFKAVTSAKLPPQMIETYLVHDTTNLSSWRILTYWHSREALEEYRRSVDTPGGILLFRSVGVEPRLTIFDVAGHASNAEQGSMA</sequence>
<dbReference type="EMBL" id="JACHWS010000001">
    <property type="protein sequence ID" value="MBB3035835.1"/>
    <property type="molecule type" value="Genomic_DNA"/>
</dbReference>
<dbReference type="InterPro" id="IPR007138">
    <property type="entry name" value="ABM_dom"/>
</dbReference>
<name>A0A839RGV0_9ACTN</name>
<gene>
    <name evidence="2" type="ORF">FHU29_000269</name>
</gene>
<organism evidence="2 3">
    <name type="scientific">Hoyosella altamirensis</name>
    <dbReference type="NCBI Taxonomy" id="616997"/>
    <lineage>
        <taxon>Bacteria</taxon>
        <taxon>Bacillati</taxon>
        <taxon>Actinomycetota</taxon>
        <taxon>Actinomycetes</taxon>
        <taxon>Mycobacteriales</taxon>
        <taxon>Hoyosellaceae</taxon>
        <taxon>Hoyosella</taxon>
    </lineage>
</organism>
<dbReference type="GO" id="GO:0004497">
    <property type="term" value="F:monooxygenase activity"/>
    <property type="evidence" value="ECO:0007669"/>
    <property type="project" value="UniProtKB-KW"/>
</dbReference>
<dbReference type="OrthoDB" id="4874421at2"/>